<dbReference type="AlphaFoldDB" id="A0A501WCZ8"/>
<dbReference type="Proteomes" id="UP000319255">
    <property type="component" value="Unassembled WGS sequence"/>
</dbReference>
<evidence type="ECO:0000256" key="1">
    <source>
        <dbReference type="SAM" id="MobiDB-lite"/>
    </source>
</evidence>
<evidence type="ECO:0000313" key="2">
    <source>
        <dbReference type="EMBL" id="TPE45081.1"/>
    </source>
</evidence>
<reference evidence="2 3" key="1">
    <citation type="submission" date="2019-06" db="EMBL/GenBank/DDBJ databases">
        <title>A novel bacterium of genus Amaricoccus, isolated from marine sediment.</title>
        <authorList>
            <person name="Huang H."/>
            <person name="Mo K."/>
            <person name="Hu Y."/>
        </authorList>
    </citation>
    <scope>NUCLEOTIDE SEQUENCE [LARGE SCALE GENOMIC DNA]</scope>
    <source>
        <strain evidence="2 3">HB172011</strain>
    </source>
</reference>
<protein>
    <submittedName>
        <fullName evidence="2">Uncharacterized protein</fullName>
    </submittedName>
</protein>
<feature type="region of interest" description="Disordered" evidence="1">
    <location>
        <begin position="44"/>
        <end position="76"/>
    </location>
</feature>
<comment type="caution">
    <text evidence="2">The sequence shown here is derived from an EMBL/GenBank/DDBJ whole genome shotgun (WGS) entry which is preliminary data.</text>
</comment>
<keyword evidence="3" id="KW-1185">Reference proteome</keyword>
<dbReference type="RefSeq" id="WP_140456398.1">
    <property type="nucleotide sequence ID" value="NZ_VFRP01000060.1"/>
</dbReference>
<name>A0A501WCZ8_9RHOB</name>
<organism evidence="2 3">
    <name type="scientific">Amaricoccus solimangrovi</name>
    <dbReference type="NCBI Taxonomy" id="2589815"/>
    <lineage>
        <taxon>Bacteria</taxon>
        <taxon>Pseudomonadati</taxon>
        <taxon>Pseudomonadota</taxon>
        <taxon>Alphaproteobacteria</taxon>
        <taxon>Rhodobacterales</taxon>
        <taxon>Paracoccaceae</taxon>
        <taxon>Amaricoccus</taxon>
    </lineage>
</organism>
<proteinExistence type="predicted"/>
<dbReference type="EMBL" id="VFRP01000060">
    <property type="protein sequence ID" value="TPE45081.1"/>
    <property type="molecule type" value="Genomic_DNA"/>
</dbReference>
<gene>
    <name evidence="2" type="ORF">FJM51_22800</name>
</gene>
<accession>A0A501WCZ8</accession>
<evidence type="ECO:0000313" key="3">
    <source>
        <dbReference type="Proteomes" id="UP000319255"/>
    </source>
</evidence>
<sequence length="76" mass="8245">MRRLTLFDVAYLALVTVAVWIGVLAAQVTSAEIDRWLHPLECPPPYEMEGPADPAPSPEENSFGPVMPALDEAPAI</sequence>